<name>W2TKY3_NECAM</name>
<dbReference type="Proteomes" id="UP000053676">
    <property type="component" value="Unassembled WGS sequence"/>
</dbReference>
<gene>
    <name evidence="1" type="ORF">NECAME_02011</name>
</gene>
<dbReference type="EMBL" id="KI658524">
    <property type="protein sequence ID" value="ETN82274.1"/>
    <property type="molecule type" value="Genomic_DNA"/>
</dbReference>
<evidence type="ECO:0000313" key="1">
    <source>
        <dbReference type="EMBL" id="ETN82274.1"/>
    </source>
</evidence>
<keyword evidence="2" id="KW-1185">Reference proteome</keyword>
<proteinExistence type="predicted"/>
<dbReference type="KEGG" id="nai:NECAME_02011"/>
<reference evidence="2" key="1">
    <citation type="journal article" date="2014" name="Nat. Genet.">
        <title>Genome of the human hookworm Necator americanus.</title>
        <authorList>
            <person name="Tang Y.T."/>
            <person name="Gao X."/>
            <person name="Rosa B.A."/>
            <person name="Abubucker S."/>
            <person name="Hallsworth-Pepin K."/>
            <person name="Martin J."/>
            <person name="Tyagi R."/>
            <person name="Heizer E."/>
            <person name="Zhang X."/>
            <person name="Bhonagiri-Palsikar V."/>
            <person name="Minx P."/>
            <person name="Warren W.C."/>
            <person name="Wang Q."/>
            <person name="Zhan B."/>
            <person name="Hotez P.J."/>
            <person name="Sternberg P.W."/>
            <person name="Dougall A."/>
            <person name="Gaze S.T."/>
            <person name="Mulvenna J."/>
            <person name="Sotillo J."/>
            <person name="Ranganathan S."/>
            <person name="Rabelo E.M."/>
            <person name="Wilson R.K."/>
            <person name="Felgner P.L."/>
            <person name="Bethony J."/>
            <person name="Hawdon J.M."/>
            <person name="Gasser R.B."/>
            <person name="Loukas A."/>
            <person name="Mitreva M."/>
        </authorList>
    </citation>
    <scope>NUCLEOTIDE SEQUENCE [LARGE SCALE GENOMIC DNA]</scope>
</reference>
<accession>W2TKY3</accession>
<protein>
    <submittedName>
        <fullName evidence="1">Uncharacterized protein</fullName>
    </submittedName>
</protein>
<organism evidence="1 2">
    <name type="scientific">Necator americanus</name>
    <name type="common">Human hookworm</name>
    <dbReference type="NCBI Taxonomy" id="51031"/>
    <lineage>
        <taxon>Eukaryota</taxon>
        <taxon>Metazoa</taxon>
        <taxon>Ecdysozoa</taxon>
        <taxon>Nematoda</taxon>
        <taxon>Chromadorea</taxon>
        <taxon>Rhabditida</taxon>
        <taxon>Rhabditina</taxon>
        <taxon>Rhabditomorpha</taxon>
        <taxon>Strongyloidea</taxon>
        <taxon>Ancylostomatidae</taxon>
        <taxon>Bunostominae</taxon>
        <taxon>Necator</taxon>
    </lineage>
</organism>
<dbReference type="AlphaFoldDB" id="W2TKY3"/>
<evidence type="ECO:0000313" key="2">
    <source>
        <dbReference type="Proteomes" id="UP000053676"/>
    </source>
</evidence>
<sequence>MNVFKSSDDALFKAGIRMIRDLIRGIESHIFLNAEFSTLELFFNYCLCFLKGLPNGDDTWKDVASILCVVVTSNTDKSDGESIEGLYLFLHLCLIPNLSFSSRHPLDIELLYGHNFSILSLPCFKVHGTFEKGFFAGAGCKPVGLIHVNKMERIVEMQQT</sequence>